<evidence type="ECO:0000256" key="1">
    <source>
        <dbReference type="SAM" id="Phobius"/>
    </source>
</evidence>
<feature type="transmembrane region" description="Helical" evidence="1">
    <location>
        <begin position="265"/>
        <end position="284"/>
    </location>
</feature>
<keyword evidence="1" id="KW-1133">Transmembrane helix</keyword>
<sequence length="443" mass="51277">MAISFKKVYFAIIEFILILPILLLVGILFVSNKMGIWLLILPLLFIIGFLSSSVIHEKAKTRFFLTVLMFLTSIPITLLFNNQFFTILMLSFVHCLVFIRGRYYHVIAADKVLTPYLLWVLGFPVYFLAYFTYQYFGVLTPYIPVITWSGLIFIITTLFLSNSGVLKASTLAKNNKPIVSKAIKQKNSLYLLGMIGIVTLITSFGIVKYVIVQGFSLFISGLLWFLSFFESDEESIQQSPPATEQSFPVLERGEPSTIIVILEKIMYIAFYIIGTVICIMLIVYGGKKVMRLIKTSYQWLMNRVGQLLQLSNHNSENGLVYIDEKESLIDIKKLQKDTKEKVTKLFFKPFTQRRQKWENLTEREKVRYVYQQLVKEQILHHGYQYKRTNTSTETLTEIINEIDSMKPEVITLLDSYGKARYSNQMLSTQDLKNVRAIFELLKE</sequence>
<feature type="transmembrane region" description="Helical" evidence="1">
    <location>
        <begin position="116"/>
        <end position="136"/>
    </location>
</feature>
<evidence type="ECO:0008006" key="4">
    <source>
        <dbReference type="Google" id="ProtNLM"/>
    </source>
</evidence>
<organism evidence="2 3">
    <name type="scientific">Metabacillus malikii</name>
    <dbReference type="NCBI Taxonomy" id="1504265"/>
    <lineage>
        <taxon>Bacteria</taxon>
        <taxon>Bacillati</taxon>
        <taxon>Bacillota</taxon>
        <taxon>Bacilli</taxon>
        <taxon>Bacillales</taxon>
        <taxon>Bacillaceae</taxon>
        <taxon>Metabacillus</taxon>
    </lineage>
</organism>
<feature type="transmembrane region" description="Helical" evidence="1">
    <location>
        <begin position="36"/>
        <end position="56"/>
    </location>
</feature>
<accession>A0ABT9ZEE9</accession>
<proteinExistence type="predicted"/>
<comment type="caution">
    <text evidence="2">The sequence shown here is derived from an EMBL/GenBank/DDBJ whole genome shotgun (WGS) entry which is preliminary data.</text>
</comment>
<keyword evidence="1" id="KW-0812">Transmembrane</keyword>
<feature type="transmembrane region" description="Helical" evidence="1">
    <location>
        <begin position="142"/>
        <end position="168"/>
    </location>
</feature>
<name>A0ABT9ZEE9_9BACI</name>
<feature type="transmembrane region" description="Helical" evidence="1">
    <location>
        <begin position="189"/>
        <end position="211"/>
    </location>
</feature>
<evidence type="ECO:0000313" key="2">
    <source>
        <dbReference type="EMBL" id="MDQ0229953.1"/>
    </source>
</evidence>
<dbReference type="RefSeq" id="WP_307338514.1">
    <property type="nucleotide sequence ID" value="NZ_JAUSUD010000004.1"/>
</dbReference>
<feature type="transmembrane region" description="Helical" evidence="1">
    <location>
        <begin position="86"/>
        <end position="104"/>
    </location>
</feature>
<gene>
    <name evidence="2" type="ORF">J2S19_001205</name>
</gene>
<dbReference type="EMBL" id="JAUSUD010000004">
    <property type="protein sequence ID" value="MDQ0229953.1"/>
    <property type="molecule type" value="Genomic_DNA"/>
</dbReference>
<feature type="transmembrane region" description="Helical" evidence="1">
    <location>
        <begin position="63"/>
        <end position="80"/>
    </location>
</feature>
<protein>
    <recommendedName>
        <fullName evidence="4">DUF4129 domain-containing protein</fullName>
    </recommendedName>
</protein>
<keyword evidence="3" id="KW-1185">Reference proteome</keyword>
<feature type="transmembrane region" description="Helical" evidence="1">
    <location>
        <begin position="9"/>
        <end position="30"/>
    </location>
</feature>
<evidence type="ECO:0000313" key="3">
    <source>
        <dbReference type="Proteomes" id="UP001234495"/>
    </source>
</evidence>
<reference evidence="2 3" key="1">
    <citation type="submission" date="2023-07" db="EMBL/GenBank/DDBJ databases">
        <title>Genomic Encyclopedia of Type Strains, Phase IV (KMG-IV): sequencing the most valuable type-strain genomes for metagenomic binning, comparative biology and taxonomic classification.</title>
        <authorList>
            <person name="Goeker M."/>
        </authorList>
    </citation>
    <scope>NUCLEOTIDE SEQUENCE [LARGE SCALE GENOMIC DNA]</scope>
    <source>
        <strain evidence="2 3">DSM 29005</strain>
    </source>
</reference>
<dbReference type="Proteomes" id="UP001234495">
    <property type="component" value="Unassembled WGS sequence"/>
</dbReference>
<keyword evidence="1" id="KW-0472">Membrane</keyword>